<organism evidence="3 4">
    <name type="scientific">Anaeromonas frigoriresistens</name>
    <dbReference type="NCBI Taxonomy" id="2683708"/>
    <lineage>
        <taxon>Bacteria</taxon>
        <taxon>Bacillati</taxon>
        <taxon>Bacillota</taxon>
        <taxon>Tissierellia</taxon>
        <taxon>Tissierellales</taxon>
        <taxon>Thermohalobacteraceae</taxon>
        <taxon>Anaeromonas</taxon>
    </lineage>
</organism>
<protein>
    <submittedName>
        <fullName evidence="3">Response regulator</fullName>
    </submittedName>
</protein>
<gene>
    <name evidence="3" type="ORF">GOQ27_09510</name>
</gene>
<dbReference type="Pfam" id="PF08664">
    <property type="entry name" value="YcbB"/>
    <property type="match status" value="1"/>
</dbReference>
<dbReference type="Pfam" id="PF00072">
    <property type="entry name" value="Response_reg"/>
    <property type="match status" value="1"/>
</dbReference>
<dbReference type="AlphaFoldDB" id="A0A942Z9B3"/>
<reference evidence="3" key="1">
    <citation type="submission" date="2019-12" db="EMBL/GenBank/DDBJ databases">
        <title>Clostridiaceae gen. nov. sp. nov., isolated from sediment in Xinjiang, China.</title>
        <authorList>
            <person name="Zhang R."/>
        </authorList>
    </citation>
    <scope>NUCLEOTIDE SEQUENCE</scope>
    <source>
        <strain evidence="3">D2Q-11</strain>
    </source>
</reference>
<keyword evidence="1" id="KW-0597">Phosphoprotein</keyword>
<dbReference type="InterPro" id="IPR001789">
    <property type="entry name" value="Sig_transdc_resp-reg_receiver"/>
</dbReference>
<feature type="modified residue" description="4-aspartylphosphate" evidence="1">
    <location>
        <position position="54"/>
    </location>
</feature>
<dbReference type="InterPro" id="IPR011006">
    <property type="entry name" value="CheY-like_superfamily"/>
</dbReference>
<keyword evidence="4" id="KW-1185">Reference proteome</keyword>
<dbReference type="PANTHER" id="PTHR43228:SF8">
    <property type="entry name" value="TRANSCRIPTIONAL REGULATORY PROTEIN GLNL"/>
    <property type="match status" value="1"/>
</dbReference>
<dbReference type="Gene3D" id="3.40.50.2300">
    <property type="match status" value="1"/>
</dbReference>
<dbReference type="GO" id="GO:0000160">
    <property type="term" value="P:phosphorelay signal transduction system"/>
    <property type="evidence" value="ECO:0007669"/>
    <property type="project" value="InterPro"/>
</dbReference>
<dbReference type="SMART" id="SM00448">
    <property type="entry name" value="REC"/>
    <property type="match status" value="1"/>
</dbReference>
<dbReference type="InterPro" id="IPR013972">
    <property type="entry name" value="YcbB"/>
</dbReference>
<dbReference type="PROSITE" id="PS50110">
    <property type="entry name" value="RESPONSE_REGULATORY"/>
    <property type="match status" value="1"/>
</dbReference>
<dbReference type="RefSeq" id="WP_203366614.1">
    <property type="nucleotide sequence ID" value="NZ_WSFT01000036.1"/>
</dbReference>
<dbReference type="SUPFAM" id="SSF52172">
    <property type="entry name" value="CheY-like"/>
    <property type="match status" value="1"/>
</dbReference>
<proteinExistence type="predicted"/>
<comment type="caution">
    <text evidence="3">The sequence shown here is derived from an EMBL/GenBank/DDBJ whole genome shotgun (WGS) entry which is preliminary data.</text>
</comment>
<feature type="domain" description="Response regulatory" evidence="2">
    <location>
        <begin position="3"/>
        <end position="119"/>
    </location>
</feature>
<dbReference type="InterPro" id="IPR052048">
    <property type="entry name" value="ST_Response_Regulator"/>
</dbReference>
<evidence type="ECO:0000313" key="3">
    <source>
        <dbReference type="EMBL" id="MBS4538700.1"/>
    </source>
</evidence>
<dbReference type="Proteomes" id="UP000724672">
    <property type="component" value="Unassembled WGS sequence"/>
</dbReference>
<evidence type="ECO:0000256" key="1">
    <source>
        <dbReference type="PROSITE-ProRule" id="PRU00169"/>
    </source>
</evidence>
<dbReference type="PANTHER" id="PTHR43228">
    <property type="entry name" value="TWO-COMPONENT RESPONSE REGULATOR"/>
    <property type="match status" value="1"/>
</dbReference>
<dbReference type="EMBL" id="WSFT01000036">
    <property type="protein sequence ID" value="MBS4538700.1"/>
    <property type="molecule type" value="Genomic_DNA"/>
</dbReference>
<sequence>MLKLYIVDDDIAVIKSLENIIEDNDLGNIVGASSDGEEAIVEIKRMLPDIVIVDLLMPMVDGIELVHRIKTIGIDVKFVMISQVNSKKMIEKAYDKGIDFFISKPINIIEIIRVLKNVSETIELKKKLKTIENVFKDTSIQMNYTNSKTDELQDIKIILNKLGIMGEKGAEDIIGICSYLIETNSSIFDYKIKEICNETTENSTAAEQRIRRAINKGLSNIAHLGLEDYMNEVFTRYSNTLFNFEDVKAEMDYIRGKKKSGGRISIRKFIDSLMTEKYMNIN</sequence>
<evidence type="ECO:0000313" key="4">
    <source>
        <dbReference type="Proteomes" id="UP000724672"/>
    </source>
</evidence>
<evidence type="ECO:0000259" key="2">
    <source>
        <dbReference type="PROSITE" id="PS50110"/>
    </source>
</evidence>
<accession>A0A942Z9B3</accession>
<name>A0A942Z9B3_9FIRM</name>